<dbReference type="InterPro" id="IPR034690">
    <property type="entry name" value="Endolysin_T4_type"/>
</dbReference>
<evidence type="ECO:0000256" key="9">
    <source>
        <dbReference type="ARBA" id="ARBA00022852"/>
    </source>
</evidence>
<keyword evidence="11" id="KW-0735">Signal-anchor</keyword>
<comment type="similarity">
    <text evidence="16">Belongs to the glycosyl hydrolase 24 family.</text>
</comment>
<dbReference type="GO" id="GO:0031640">
    <property type="term" value="P:killing of cells of another organism"/>
    <property type="evidence" value="ECO:0007669"/>
    <property type="project" value="UniProtKB-KW"/>
</dbReference>
<dbReference type="EC" id="3.2.1.17" evidence="16"/>
<dbReference type="InterPro" id="IPR043688">
    <property type="entry name" value="SAR_endolysin-like"/>
</dbReference>
<evidence type="ECO:0000313" key="18">
    <source>
        <dbReference type="Proteomes" id="UP000516415"/>
    </source>
</evidence>
<comment type="catalytic activity">
    <reaction evidence="1 16">
        <text>Hydrolysis of (1-&gt;4)-beta-linkages between N-acetylmuramic acid and N-acetyl-D-glucosamine residues in a peptidoglycan and between N-acetyl-D-glucosamine residues in chitodextrins.</text>
        <dbReference type="EC" id="3.2.1.17"/>
    </reaction>
</comment>
<keyword evidence="2" id="KW-1030">Host cell inner membrane</keyword>
<dbReference type="SMR" id="A0A7H0XFU0"/>
<keyword evidence="13" id="KW-0472">Membrane</keyword>
<keyword evidence="14" id="KW-0578">Host cell lysis by virus</keyword>
<keyword evidence="5" id="KW-1188">Viral release from host cell</keyword>
<keyword evidence="8 16" id="KW-0378">Hydrolase</keyword>
<evidence type="ECO:0000256" key="6">
    <source>
        <dbReference type="ARBA" id="ARBA00022638"/>
    </source>
</evidence>
<dbReference type="InterPro" id="IPR051018">
    <property type="entry name" value="Bacteriophage_GH24"/>
</dbReference>
<evidence type="ECO:0000256" key="8">
    <source>
        <dbReference type="ARBA" id="ARBA00022801"/>
    </source>
</evidence>
<dbReference type="InterPro" id="IPR023347">
    <property type="entry name" value="Lysozyme_dom_sf"/>
</dbReference>
<dbReference type="SUPFAM" id="SSF53955">
    <property type="entry name" value="Lysozyme-like"/>
    <property type="match status" value="1"/>
</dbReference>
<dbReference type="PANTHER" id="PTHR38107">
    <property type="match status" value="1"/>
</dbReference>
<keyword evidence="15 16" id="KW-0326">Glycosidase</keyword>
<evidence type="ECO:0000256" key="2">
    <source>
        <dbReference type="ARBA" id="ARBA00022445"/>
    </source>
</evidence>
<dbReference type="GO" id="GO:0009253">
    <property type="term" value="P:peptidoglycan catabolic process"/>
    <property type="evidence" value="ECO:0007669"/>
    <property type="project" value="InterPro"/>
</dbReference>
<dbReference type="Gene3D" id="1.10.530.40">
    <property type="match status" value="1"/>
</dbReference>
<keyword evidence="12" id="KW-1133">Transmembrane helix</keyword>
<evidence type="ECO:0000256" key="11">
    <source>
        <dbReference type="ARBA" id="ARBA00022968"/>
    </source>
</evidence>
<dbReference type="InterPro" id="IPR023346">
    <property type="entry name" value="Lysozyme-like_dom_sf"/>
</dbReference>
<evidence type="ECO:0000256" key="15">
    <source>
        <dbReference type="ARBA" id="ARBA00023295"/>
    </source>
</evidence>
<dbReference type="InterPro" id="IPR002196">
    <property type="entry name" value="Glyco_hydro_24"/>
</dbReference>
<evidence type="ECO:0000256" key="4">
    <source>
        <dbReference type="ARBA" id="ARBA00022529"/>
    </source>
</evidence>
<evidence type="ECO:0000256" key="5">
    <source>
        <dbReference type="ARBA" id="ARBA00022612"/>
    </source>
</evidence>
<evidence type="ECO:0000256" key="3">
    <source>
        <dbReference type="ARBA" id="ARBA00022511"/>
    </source>
</evidence>
<dbReference type="Pfam" id="PF00959">
    <property type="entry name" value="Phage_lysozyme"/>
    <property type="match status" value="1"/>
</dbReference>
<evidence type="ECO:0000256" key="12">
    <source>
        <dbReference type="ARBA" id="ARBA00022989"/>
    </source>
</evidence>
<dbReference type="GO" id="GO:0016998">
    <property type="term" value="P:cell wall macromolecule catabolic process"/>
    <property type="evidence" value="ECO:0007669"/>
    <property type="project" value="InterPro"/>
</dbReference>
<organism evidence="17 18">
    <name type="scientific">Pseudomonas phage phiK7A1</name>
    <dbReference type="NCBI Taxonomy" id="2759194"/>
    <lineage>
        <taxon>Viruses</taxon>
        <taxon>Duplodnaviria</taxon>
        <taxon>Heunggongvirae</taxon>
        <taxon>Uroviricota</taxon>
        <taxon>Caudoviricetes</taxon>
        <taxon>Vandenendeviridae</taxon>
        <taxon>Gorskivirinae</taxon>
        <taxon>Torinovirus</taxon>
        <taxon>Torinovirus K7A1</taxon>
    </lineage>
</organism>
<gene>
    <name evidence="17" type="ORF">phiK7A1_092</name>
</gene>
<evidence type="ECO:0000313" key="17">
    <source>
        <dbReference type="EMBL" id="QNR53880.1"/>
    </source>
</evidence>
<protein>
    <recommendedName>
        <fullName evidence="16">Lysozyme</fullName>
        <ecNumber evidence="16">3.2.1.17</ecNumber>
    </recommendedName>
</protein>
<keyword evidence="4 16" id="KW-0929">Antimicrobial</keyword>
<keyword evidence="7" id="KW-0812">Transmembrane</keyword>
<name>A0A7H0XFU0_9CAUD</name>
<dbReference type="Proteomes" id="UP000516415">
    <property type="component" value="Segment"/>
</dbReference>
<proteinExistence type="inferred from homology"/>
<reference evidence="17 18" key="1">
    <citation type="submission" date="2020-07" db="EMBL/GenBank/DDBJ databases">
        <authorList>
            <person name="Martino G."/>
            <person name="Holtappels D."/>
            <person name="Wagemans J."/>
            <person name="Lavigne R."/>
            <person name="Turina M."/>
            <person name="Ciuffo M."/>
        </authorList>
    </citation>
    <scope>NUCLEOTIDE SEQUENCE [LARGE SCALE GENOMIC DNA]</scope>
</reference>
<evidence type="ECO:0000256" key="7">
    <source>
        <dbReference type="ARBA" id="ARBA00022692"/>
    </source>
</evidence>
<evidence type="ECO:0000256" key="16">
    <source>
        <dbReference type="RuleBase" id="RU003788"/>
    </source>
</evidence>
<keyword evidence="10" id="KW-1043">Host membrane</keyword>
<evidence type="ECO:0000256" key="14">
    <source>
        <dbReference type="ARBA" id="ARBA00023142"/>
    </source>
</evidence>
<keyword evidence="3" id="KW-1032">Host cell membrane</keyword>
<keyword evidence="6 16" id="KW-0081">Bacteriolytic enzyme</keyword>
<keyword evidence="18" id="KW-1185">Reference proteome</keyword>
<dbReference type="HAMAP" id="MF_04110">
    <property type="entry name" value="ENDOLYSIN_T4"/>
    <property type="match status" value="1"/>
</dbReference>
<evidence type="ECO:0000256" key="1">
    <source>
        <dbReference type="ARBA" id="ARBA00000632"/>
    </source>
</evidence>
<dbReference type="PANTHER" id="PTHR38107:SF3">
    <property type="entry name" value="LYSOZYME RRRD-RELATED"/>
    <property type="match status" value="1"/>
</dbReference>
<accession>A0A7H0XFU0</accession>
<dbReference type="CDD" id="cd16900">
    <property type="entry name" value="endolysin_R21-like"/>
    <property type="match status" value="1"/>
</dbReference>
<dbReference type="GO" id="GO:0003796">
    <property type="term" value="F:lysozyme activity"/>
    <property type="evidence" value="ECO:0007669"/>
    <property type="project" value="UniProtKB-EC"/>
</dbReference>
<dbReference type="EMBL" id="MT740307">
    <property type="protein sequence ID" value="QNR53880.1"/>
    <property type="molecule type" value="Genomic_DNA"/>
</dbReference>
<dbReference type="HAMAP" id="MF_04136">
    <property type="entry name" value="SAR_ENDOLYSIN"/>
    <property type="match status" value="1"/>
</dbReference>
<keyword evidence="9" id="KW-0204">Cytolysis</keyword>
<sequence>MSVKQRLAALGLTSALVLAGTTLVAPWEGKENKAYKDVVGVWTQCYGDTHDVNRTRAKTDEECADSLAKQLVKHNVEMKRYVIVPLTDYQEAAFTSLVYNIGVGNWKNSTALKLLNKGLYREACLQLPRWNKAGGQVYRGLTNRRLSELEVCLGNNKQAIEEARRVVAAYRDVDFIDPLIGEVKSEK</sequence>
<dbReference type="GO" id="GO:0042742">
    <property type="term" value="P:defense response to bacterium"/>
    <property type="evidence" value="ECO:0007669"/>
    <property type="project" value="UniProtKB-KW"/>
</dbReference>
<evidence type="ECO:0000256" key="13">
    <source>
        <dbReference type="ARBA" id="ARBA00023136"/>
    </source>
</evidence>
<evidence type="ECO:0000256" key="10">
    <source>
        <dbReference type="ARBA" id="ARBA00022870"/>
    </source>
</evidence>